<evidence type="ECO:0000256" key="1">
    <source>
        <dbReference type="ARBA" id="ARBA00023125"/>
    </source>
</evidence>
<dbReference type="Proteomes" id="UP000051804">
    <property type="component" value="Unassembled WGS sequence"/>
</dbReference>
<keyword evidence="1 2" id="KW-0238">DNA-binding</keyword>
<evidence type="ECO:0000259" key="3">
    <source>
        <dbReference type="PROSITE" id="PS50977"/>
    </source>
</evidence>
<feature type="domain" description="HTH tetR-type" evidence="3">
    <location>
        <begin position="11"/>
        <end position="71"/>
    </location>
</feature>
<evidence type="ECO:0000313" key="4">
    <source>
        <dbReference type="EMBL" id="KRK70971.1"/>
    </source>
</evidence>
<evidence type="ECO:0000313" key="5">
    <source>
        <dbReference type="Proteomes" id="UP000051804"/>
    </source>
</evidence>
<dbReference type="AlphaFoldDB" id="A0A0R1JIS3"/>
<keyword evidence="5" id="KW-1185">Reference proteome</keyword>
<accession>A0A0R1JIS3</accession>
<protein>
    <submittedName>
        <fullName evidence="4">TetR family transcriptional regulator</fullName>
    </submittedName>
</protein>
<dbReference type="InterPro" id="IPR001647">
    <property type="entry name" value="HTH_TetR"/>
</dbReference>
<dbReference type="PROSITE" id="PS50977">
    <property type="entry name" value="HTH_TETR_2"/>
    <property type="match status" value="1"/>
</dbReference>
<dbReference type="InterPro" id="IPR009057">
    <property type="entry name" value="Homeodomain-like_sf"/>
</dbReference>
<dbReference type="STRING" id="1291734.FD02_GL000152"/>
<dbReference type="EMBL" id="AZDJ01000030">
    <property type="protein sequence ID" value="KRK70971.1"/>
    <property type="molecule type" value="Genomic_DNA"/>
</dbReference>
<dbReference type="Gene3D" id="1.10.357.10">
    <property type="entry name" value="Tetracycline Repressor, domain 2"/>
    <property type="match status" value="1"/>
</dbReference>
<dbReference type="OrthoDB" id="9812484at2"/>
<gene>
    <name evidence="4" type="ORF">FD02_GL000152</name>
</gene>
<dbReference type="SUPFAM" id="SSF46689">
    <property type="entry name" value="Homeodomain-like"/>
    <property type="match status" value="1"/>
</dbReference>
<name>A0A0R1JIS3_9LACO</name>
<evidence type="ECO:0000256" key="2">
    <source>
        <dbReference type="PROSITE-ProRule" id="PRU00335"/>
    </source>
</evidence>
<proteinExistence type="predicted"/>
<organism evidence="4 5">
    <name type="scientific">Lacticaseibacillus nasuensis JCM 17158</name>
    <dbReference type="NCBI Taxonomy" id="1291734"/>
    <lineage>
        <taxon>Bacteria</taxon>
        <taxon>Bacillati</taxon>
        <taxon>Bacillota</taxon>
        <taxon>Bacilli</taxon>
        <taxon>Lactobacillales</taxon>
        <taxon>Lactobacillaceae</taxon>
        <taxon>Lacticaseibacillus</taxon>
    </lineage>
</organism>
<dbReference type="GO" id="GO:0003677">
    <property type="term" value="F:DNA binding"/>
    <property type="evidence" value="ECO:0007669"/>
    <property type="project" value="UniProtKB-UniRule"/>
</dbReference>
<dbReference type="PATRIC" id="fig|1291734.4.peg.160"/>
<feature type="DNA-binding region" description="H-T-H motif" evidence="2">
    <location>
        <begin position="34"/>
        <end position="53"/>
    </location>
</feature>
<comment type="caution">
    <text evidence="4">The sequence shown here is derived from an EMBL/GenBank/DDBJ whole genome shotgun (WGS) entry which is preliminary data.</text>
</comment>
<reference evidence="4 5" key="1">
    <citation type="journal article" date="2015" name="Genome Announc.">
        <title>Expanding the biotechnology potential of lactobacilli through comparative genomics of 213 strains and associated genera.</title>
        <authorList>
            <person name="Sun Z."/>
            <person name="Harris H.M."/>
            <person name="McCann A."/>
            <person name="Guo C."/>
            <person name="Argimon S."/>
            <person name="Zhang W."/>
            <person name="Yang X."/>
            <person name="Jeffery I.B."/>
            <person name="Cooney J.C."/>
            <person name="Kagawa T.F."/>
            <person name="Liu W."/>
            <person name="Song Y."/>
            <person name="Salvetti E."/>
            <person name="Wrobel A."/>
            <person name="Rasinkangas P."/>
            <person name="Parkhill J."/>
            <person name="Rea M.C."/>
            <person name="O'Sullivan O."/>
            <person name="Ritari J."/>
            <person name="Douillard F.P."/>
            <person name="Paul Ross R."/>
            <person name="Yang R."/>
            <person name="Briner A.E."/>
            <person name="Felis G.E."/>
            <person name="de Vos W.M."/>
            <person name="Barrangou R."/>
            <person name="Klaenhammer T.R."/>
            <person name="Caufield P.W."/>
            <person name="Cui Y."/>
            <person name="Zhang H."/>
            <person name="O'Toole P.W."/>
        </authorList>
    </citation>
    <scope>NUCLEOTIDE SEQUENCE [LARGE SCALE GENOMIC DNA]</scope>
    <source>
        <strain evidence="4 5">JCM 17158</strain>
    </source>
</reference>
<sequence length="164" mass="18427">MVLPTFEHLPEAKQARVTAALLAEFSHYPLAQAQVARIVTAADIARGAFYKYFQDLTDAYQYVFQQAMREIHSQLPQRPTPHNTAVYIDAIRQFVGAADACGYQALIVMHYRYNEGFLGVQPSRIAAPKTWAFTTLYHQTLRDVLLAPDTLDARLAQLEAALAE</sequence>
<dbReference type="RefSeq" id="WP_054723301.1">
    <property type="nucleotide sequence ID" value="NZ_AZDJ01000030.1"/>
</dbReference>